<accession>J7L8W9</accession>
<dbReference type="KEGG" id="nal:B005_5253"/>
<dbReference type="EMBL" id="CP003788">
    <property type="protein sequence ID" value="AFR07890.1"/>
    <property type="molecule type" value="Genomic_DNA"/>
</dbReference>
<protein>
    <submittedName>
        <fullName evidence="2">Uncharacterized protein</fullName>
    </submittedName>
</protein>
<dbReference type="STRING" id="1205910.B005_5253"/>
<proteinExistence type="predicted"/>
<reference evidence="3" key="2">
    <citation type="submission" date="2012-08" db="EMBL/GenBank/DDBJ databases">
        <title>Whole-genome sequence of Nocardiopsis alba strain ATCC BAA-2165 associated with honeybees.</title>
        <authorList>
            <person name="Qiao J."/>
            <person name="Chen L."/>
            <person name="Li Y."/>
            <person name="Wang J."/>
            <person name="Zhang W."/>
            <person name="Chen S."/>
        </authorList>
    </citation>
    <scope>NUCLEOTIDE SEQUENCE [LARGE SCALE GENOMIC DNA]</scope>
    <source>
        <strain evidence="3">ATCC BAA-2165 / BE74</strain>
    </source>
</reference>
<dbReference type="Proteomes" id="UP000003779">
    <property type="component" value="Chromosome"/>
</dbReference>
<feature type="region of interest" description="Disordered" evidence="1">
    <location>
        <begin position="1"/>
        <end position="49"/>
    </location>
</feature>
<dbReference type="PATRIC" id="fig|1205910.3.peg.4966"/>
<evidence type="ECO:0000313" key="3">
    <source>
        <dbReference type="Proteomes" id="UP000003779"/>
    </source>
</evidence>
<evidence type="ECO:0000313" key="2">
    <source>
        <dbReference type="EMBL" id="AFR07890.1"/>
    </source>
</evidence>
<organism evidence="2 3">
    <name type="scientific">Nocardiopsis alba (strain ATCC BAA-2165 / BE74)</name>
    <dbReference type="NCBI Taxonomy" id="1205910"/>
    <lineage>
        <taxon>Bacteria</taxon>
        <taxon>Bacillati</taxon>
        <taxon>Actinomycetota</taxon>
        <taxon>Actinomycetes</taxon>
        <taxon>Streptosporangiales</taxon>
        <taxon>Nocardiopsidaceae</taxon>
        <taxon>Nocardiopsis</taxon>
    </lineage>
</organism>
<sequence>MAGGPVTAPLRVHRRSDGTGEGRAREGAGQVARSSAPGFARSVFEGGSF</sequence>
<reference evidence="2 3" key="1">
    <citation type="journal article" date="2012" name="J. Bacteriol.">
        <title>Whole-Genome Sequence of Nocardiopsis alba Strain ATCC BAA-2165, Associated with Honeybees.</title>
        <authorList>
            <person name="Qiao J."/>
            <person name="Chen L."/>
            <person name="Li Y."/>
            <person name="Wang J."/>
            <person name="Zhang W."/>
            <person name="Chen S."/>
        </authorList>
    </citation>
    <scope>NUCLEOTIDE SEQUENCE [LARGE SCALE GENOMIC DNA]</scope>
    <source>
        <strain evidence="3">ATCC BAA-2165 / BE74</strain>
    </source>
</reference>
<evidence type="ECO:0000256" key="1">
    <source>
        <dbReference type="SAM" id="MobiDB-lite"/>
    </source>
</evidence>
<gene>
    <name evidence="2" type="ordered locus">B005_5253</name>
</gene>
<name>J7L8W9_NOCAA</name>
<feature type="compositionally biased region" description="Basic and acidic residues" evidence="1">
    <location>
        <begin position="15"/>
        <end position="26"/>
    </location>
</feature>
<dbReference type="HOGENOM" id="CLU_3138293_0_0_11"/>
<dbReference type="AlphaFoldDB" id="J7L8W9"/>